<evidence type="ECO:0000313" key="3">
    <source>
        <dbReference type="EMBL" id="MDF2255355.1"/>
    </source>
</evidence>
<proteinExistence type="predicted"/>
<dbReference type="RefSeq" id="WP_275809618.1">
    <property type="nucleotide sequence ID" value="NZ_BAAANM010000011.1"/>
</dbReference>
<accession>A0ABT5YUU5</accession>
<protein>
    <submittedName>
        <fullName evidence="3">SH3 domain-containing protein</fullName>
    </submittedName>
</protein>
<dbReference type="Gene3D" id="2.30.30.40">
    <property type="entry name" value="SH3 Domains"/>
    <property type="match status" value="1"/>
</dbReference>
<sequence>MSSLRMRLGAVAAAVTVVVLGLVAAPANAAAPAAAVRHAVRVTPRDVYQTEIEADGVRLHDGSGSGPVIGLLYYGDQVEVTATSGSWSRVYLDGDSAGGLPAGSSGWVWSGYLQCEPSTPTGGVCG</sequence>
<evidence type="ECO:0000256" key="1">
    <source>
        <dbReference type="SAM" id="SignalP"/>
    </source>
</evidence>
<gene>
    <name evidence="3" type="ORF">P2L57_06330</name>
</gene>
<dbReference type="InterPro" id="IPR003646">
    <property type="entry name" value="SH3-like_bac-type"/>
</dbReference>
<organism evidence="3 4">
    <name type="scientific">Streptantibioticus ferralitis</name>
    <dbReference type="NCBI Taxonomy" id="236510"/>
    <lineage>
        <taxon>Bacteria</taxon>
        <taxon>Bacillati</taxon>
        <taxon>Actinomycetota</taxon>
        <taxon>Actinomycetes</taxon>
        <taxon>Kitasatosporales</taxon>
        <taxon>Streptomycetaceae</taxon>
        <taxon>Streptantibioticus</taxon>
    </lineage>
</organism>
<evidence type="ECO:0000259" key="2">
    <source>
        <dbReference type="Pfam" id="PF08239"/>
    </source>
</evidence>
<feature type="chain" id="PRO_5047412790" evidence="1">
    <location>
        <begin position="30"/>
        <end position="126"/>
    </location>
</feature>
<dbReference type="Pfam" id="PF08239">
    <property type="entry name" value="SH3_3"/>
    <property type="match status" value="1"/>
</dbReference>
<reference evidence="3 4" key="1">
    <citation type="submission" date="2023-03" db="EMBL/GenBank/DDBJ databases">
        <title>Draft genome sequence of type strain Streptomyces ferralitis JCM 14344.</title>
        <authorList>
            <person name="Klaysubun C."/>
            <person name="Duangmal K."/>
        </authorList>
    </citation>
    <scope>NUCLEOTIDE SEQUENCE [LARGE SCALE GENOMIC DNA]</scope>
    <source>
        <strain evidence="3 4">JCM 14344</strain>
    </source>
</reference>
<feature type="signal peptide" evidence="1">
    <location>
        <begin position="1"/>
        <end position="29"/>
    </location>
</feature>
<keyword evidence="4" id="KW-1185">Reference proteome</keyword>
<keyword evidence="1" id="KW-0732">Signal</keyword>
<feature type="domain" description="SH3b" evidence="2">
    <location>
        <begin position="56"/>
        <end position="114"/>
    </location>
</feature>
<evidence type="ECO:0000313" key="4">
    <source>
        <dbReference type="Proteomes" id="UP001220022"/>
    </source>
</evidence>
<name>A0ABT5YUU5_9ACTN</name>
<dbReference type="EMBL" id="JARHTQ010000003">
    <property type="protein sequence ID" value="MDF2255355.1"/>
    <property type="molecule type" value="Genomic_DNA"/>
</dbReference>
<comment type="caution">
    <text evidence="3">The sequence shown here is derived from an EMBL/GenBank/DDBJ whole genome shotgun (WGS) entry which is preliminary data.</text>
</comment>
<dbReference type="Proteomes" id="UP001220022">
    <property type="component" value="Unassembled WGS sequence"/>
</dbReference>